<name>A0ABS4C300_9PSED</name>
<sequence>MWKREIRCVKQFLDFYLKDVQVTHENVADHVPETLLFREPKPRASLSDETINWMLGALQRLDLSTHDLQVITMYLVVARHSIRPMWQVLGTPSSPGRIDQFSRNGQGVWQEPHHKTGQPTPLPAEFGRAFERYLSYLNIDPRGRCLPQAFSTKKTRQTRWSSKGSGA</sequence>
<dbReference type="Proteomes" id="UP000673197">
    <property type="component" value="Unassembled WGS sequence"/>
</dbReference>
<evidence type="ECO:0008006" key="3">
    <source>
        <dbReference type="Google" id="ProtNLM"/>
    </source>
</evidence>
<accession>A0ABS4C300</accession>
<reference evidence="1 2" key="1">
    <citation type="journal article" date="2022" name="Syst. Appl. Microbiol.">
        <title>Pseudomonas alliivorans sp. nov., a plant-pathogenic bacterium isolated from onion foliage in Georgia, USA.</title>
        <authorList>
            <person name="Zhao M."/>
            <person name="Tyson C."/>
            <person name="Chen H.C."/>
            <person name="Paudel S."/>
            <person name="Gitaitis R."/>
            <person name="Kvitko B."/>
            <person name="Dutta B."/>
        </authorList>
    </citation>
    <scope>NUCLEOTIDE SEQUENCE [LARGE SCALE GENOMIC DNA]</scope>
    <source>
        <strain evidence="1 2">20GA0068</strain>
    </source>
</reference>
<proteinExistence type="predicted"/>
<evidence type="ECO:0000313" key="1">
    <source>
        <dbReference type="EMBL" id="MBP0945010.1"/>
    </source>
</evidence>
<protein>
    <recommendedName>
        <fullName evidence="3">Integrase</fullName>
    </recommendedName>
</protein>
<comment type="caution">
    <text evidence="1">The sequence shown here is derived from an EMBL/GenBank/DDBJ whole genome shotgun (WGS) entry which is preliminary data.</text>
</comment>
<keyword evidence="2" id="KW-1185">Reference proteome</keyword>
<dbReference type="EMBL" id="JAFFZW010000002">
    <property type="protein sequence ID" value="MBP0945010.1"/>
    <property type="molecule type" value="Genomic_DNA"/>
</dbReference>
<organism evidence="1 2">
    <name type="scientific">Pseudomonas alliivorans</name>
    <dbReference type="NCBI Taxonomy" id="2810613"/>
    <lineage>
        <taxon>Bacteria</taxon>
        <taxon>Pseudomonadati</taxon>
        <taxon>Pseudomonadota</taxon>
        <taxon>Gammaproteobacteria</taxon>
        <taxon>Pseudomonadales</taxon>
        <taxon>Pseudomonadaceae</taxon>
        <taxon>Pseudomonas</taxon>
    </lineage>
</organism>
<gene>
    <name evidence="1" type="ORF">JTJ32_06680</name>
</gene>
<evidence type="ECO:0000313" key="2">
    <source>
        <dbReference type="Proteomes" id="UP000673197"/>
    </source>
</evidence>
<dbReference type="RefSeq" id="WP_210041508.1">
    <property type="nucleotide sequence ID" value="NZ_JAFFZW010000002.1"/>
</dbReference>